<keyword evidence="3" id="KW-1185">Reference proteome</keyword>
<organism evidence="2 3">
    <name type="scientific">Nocardioides jiangsuensis</name>
    <dbReference type="NCBI Taxonomy" id="2866161"/>
    <lineage>
        <taxon>Bacteria</taxon>
        <taxon>Bacillati</taxon>
        <taxon>Actinomycetota</taxon>
        <taxon>Actinomycetes</taxon>
        <taxon>Propionibacteriales</taxon>
        <taxon>Nocardioidaceae</taxon>
        <taxon>Nocardioides</taxon>
    </lineage>
</organism>
<evidence type="ECO:0000313" key="3">
    <source>
        <dbReference type="Proteomes" id="UP000754710"/>
    </source>
</evidence>
<name>A0ABS7RN40_9ACTN</name>
<dbReference type="EMBL" id="JAIEZQ010000003">
    <property type="protein sequence ID" value="MBY9076470.1"/>
    <property type="molecule type" value="Genomic_DNA"/>
</dbReference>
<dbReference type="Proteomes" id="UP000754710">
    <property type="component" value="Unassembled WGS sequence"/>
</dbReference>
<dbReference type="SUPFAM" id="SSF46955">
    <property type="entry name" value="Putative DNA-binding domain"/>
    <property type="match status" value="1"/>
</dbReference>
<reference evidence="2 3" key="1">
    <citation type="submission" date="2021-08" db="EMBL/GenBank/DDBJ databases">
        <title>Nocardioides bacterium WL0053 sp. nov., isolated from the sediment.</title>
        <authorList>
            <person name="Wang L."/>
            <person name="Zhang D."/>
            <person name="Zhang A."/>
        </authorList>
    </citation>
    <scope>NUCLEOTIDE SEQUENCE [LARGE SCALE GENOMIC DNA]</scope>
    <source>
        <strain evidence="2 3">WL0053</strain>
    </source>
</reference>
<comment type="caution">
    <text evidence="2">The sequence shown here is derived from an EMBL/GenBank/DDBJ whole genome shotgun (WGS) entry which is preliminary data.</text>
</comment>
<dbReference type="InterPro" id="IPR009061">
    <property type="entry name" value="DNA-bd_dom_put_sf"/>
</dbReference>
<gene>
    <name evidence="2" type="ORF">K1X13_16670</name>
</gene>
<dbReference type="InterPro" id="IPR010093">
    <property type="entry name" value="SinI_DNA-bd"/>
</dbReference>
<dbReference type="NCBIfam" id="TIGR01764">
    <property type="entry name" value="excise"/>
    <property type="match status" value="1"/>
</dbReference>
<dbReference type="RefSeq" id="WP_221026272.1">
    <property type="nucleotide sequence ID" value="NZ_JAIEZQ010000003.1"/>
</dbReference>
<dbReference type="Pfam" id="PF12728">
    <property type="entry name" value="HTH_17"/>
    <property type="match status" value="1"/>
</dbReference>
<evidence type="ECO:0000259" key="1">
    <source>
        <dbReference type="Pfam" id="PF12728"/>
    </source>
</evidence>
<protein>
    <submittedName>
        <fullName evidence="2">Helix-turn-helix domain-containing protein</fullName>
    </submittedName>
</protein>
<sequence length="86" mass="9423">MAGSGTPPRFLQLADVAEILNTSTAQVYALVRRGDLPAIKIGGRGQWRVETTELEAYIQRMYDETRSLVTNQPYVEPASGPDEPTG</sequence>
<proteinExistence type="predicted"/>
<dbReference type="InterPro" id="IPR041657">
    <property type="entry name" value="HTH_17"/>
</dbReference>
<evidence type="ECO:0000313" key="2">
    <source>
        <dbReference type="EMBL" id="MBY9076470.1"/>
    </source>
</evidence>
<feature type="domain" description="Helix-turn-helix" evidence="1">
    <location>
        <begin position="11"/>
        <end position="60"/>
    </location>
</feature>
<accession>A0ABS7RN40</accession>